<evidence type="ECO:0000256" key="4">
    <source>
        <dbReference type="ARBA" id="ARBA00023065"/>
    </source>
</evidence>
<keyword evidence="5" id="KW-0472">Membrane</keyword>
<dbReference type="PANTHER" id="PTHR11910">
    <property type="entry name" value="ATP SYNTHASE DELTA CHAIN"/>
    <property type="match status" value="1"/>
</dbReference>
<evidence type="ECO:0000313" key="7">
    <source>
        <dbReference type="EMBL" id="OGG85248.1"/>
    </source>
</evidence>
<proteinExistence type="predicted"/>
<reference evidence="7 8" key="1">
    <citation type="journal article" date="2016" name="Nat. Commun.">
        <title>Thousands of microbial genomes shed light on interconnected biogeochemical processes in an aquifer system.</title>
        <authorList>
            <person name="Anantharaman K."/>
            <person name="Brown C.T."/>
            <person name="Hug L.A."/>
            <person name="Sharon I."/>
            <person name="Castelle C.J."/>
            <person name="Probst A.J."/>
            <person name="Thomas B.C."/>
            <person name="Singh A."/>
            <person name="Wilkins M.J."/>
            <person name="Karaoz U."/>
            <person name="Brodie E.L."/>
            <person name="Williams K.H."/>
            <person name="Hubbard S.S."/>
            <person name="Banfield J.F."/>
        </authorList>
    </citation>
    <scope>NUCLEOTIDE SEQUENCE [LARGE SCALE GENOMIC DNA]</scope>
</reference>
<keyword evidence="4" id="KW-0406">Ion transport</keyword>
<evidence type="ECO:0000256" key="2">
    <source>
        <dbReference type="ARBA" id="ARBA00022448"/>
    </source>
</evidence>
<dbReference type="GO" id="GO:0046933">
    <property type="term" value="F:proton-transporting ATP synthase activity, rotational mechanism"/>
    <property type="evidence" value="ECO:0007669"/>
    <property type="project" value="InterPro"/>
</dbReference>
<dbReference type="AlphaFoldDB" id="A0A1F6FHB1"/>
<name>A0A1F6FHB1_9BACT</name>
<evidence type="ECO:0000256" key="5">
    <source>
        <dbReference type="ARBA" id="ARBA00023136"/>
    </source>
</evidence>
<evidence type="ECO:0000256" key="1">
    <source>
        <dbReference type="ARBA" id="ARBA00004370"/>
    </source>
</evidence>
<sequence>MKQAYITAIVDTLLTSKDVETVLKNAMALLSKKGHTRLWPAVLRGVVREFEKRSVEAVPQVMVAKESAEQSEALKQALATLGATAAPKTVVDSTLIGGFLVQYQDRMIDASYKRALTDLYRKITK</sequence>
<keyword evidence="6" id="KW-0066">ATP synthesis</keyword>
<organism evidence="7 8">
    <name type="scientific">Candidatus Kaiserbacteria bacterium RIFCSPLOWO2_12_FULL_45_26</name>
    <dbReference type="NCBI Taxonomy" id="1798525"/>
    <lineage>
        <taxon>Bacteria</taxon>
        <taxon>Candidatus Kaiseribacteriota</taxon>
    </lineage>
</organism>
<dbReference type="STRING" id="1798525.A3G90_04300"/>
<dbReference type="EMBL" id="MFMM01000001">
    <property type="protein sequence ID" value="OGG85248.1"/>
    <property type="molecule type" value="Genomic_DNA"/>
</dbReference>
<evidence type="ECO:0000256" key="6">
    <source>
        <dbReference type="ARBA" id="ARBA00023310"/>
    </source>
</evidence>
<dbReference type="GO" id="GO:0016020">
    <property type="term" value="C:membrane"/>
    <property type="evidence" value="ECO:0007669"/>
    <property type="project" value="UniProtKB-SubCell"/>
</dbReference>
<protein>
    <submittedName>
        <fullName evidence="7">Uncharacterized protein</fullName>
    </submittedName>
</protein>
<keyword evidence="3" id="KW-0375">Hydrogen ion transport</keyword>
<dbReference type="InterPro" id="IPR000711">
    <property type="entry name" value="ATPase_OSCP/dsu"/>
</dbReference>
<gene>
    <name evidence="7" type="ORF">A3G90_04300</name>
</gene>
<accession>A0A1F6FHB1</accession>
<comment type="subcellular location">
    <subcellularLocation>
        <location evidence="1">Membrane</location>
    </subcellularLocation>
</comment>
<dbReference type="Pfam" id="PF00213">
    <property type="entry name" value="OSCP"/>
    <property type="match status" value="1"/>
</dbReference>
<dbReference type="Proteomes" id="UP000177325">
    <property type="component" value="Unassembled WGS sequence"/>
</dbReference>
<keyword evidence="2" id="KW-0813">Transport</keyword>
<comment type="caution">
    <text evidence="7">The sequence shown here is derived from an EMBL/GenBank/DDBJ whole genome shotgun (WGS) entry which is preliminary data.</text>
</comment>
<evidence type="ECO:0000313" key="8">
    <source>
        <dbReference type="Proteomes" id="UP000177325"/>
    </source>
</evidence>
<evidence type="ECO:0000256" key="3">
    <source>
        <dbReference type="ARBA" id="ARBA00022781"/>
    </source>
</evidence>